<feature type="transmembrane region" description="Helical" evidence="5">
    <location>
        <begin position="215"/>
        <end position="239"/>
    </location>
</feature>
<feature type="transmembrane region" description="Helical" evidence="5">
    <location>
        <begin position="272"/>
        <end position="292"/>
    </location>
</feature>
<feature type="transmembrane region" description="Helical" evidence="5">
    <location>
        <begin position="163"/>
        <end position="185"/>
    </location>
</feature>
<dbReference type="GO" id="GO:0005886">
    <property type="term" value="C:plasma membrane"/>
    <property type="evidence" value="ECO:0007669"/>
    <property type="project" value="TreeGrafter"/>
</dbReference>
<feature type="domain" description="G-protein coupled receptors family 1 profile" evidence="6">
    <location>
        <begin position="54"/>
        <end position="328"/>
    </location>
</feature>
<organism evidence="9 11">
    <name type="scientific">Bursaphelenchus xylophilus</name>
    <name type="common">Pinewood nematode worm</name>
    <name type="synonym">Aphelenchoides xylophilus</name>
    <dbReference type="NCBI Taxonomy" id="6326"/>
    <lineage>
        <taxon>Eukaryota</taxon>
        <taxon>Metazoa</taxon>
        <taxon>Ecdysozoa</taxon>
        <taxon>Nematoda</taxon>
        <taxon>Chromadorea</taxon>
        <taxon>Rhabditida</taxon>
        <taxon>Tylenchina</taxon>
        <taxon>Tylenchomorpha</taxon>
        <taxon>Aphelenchoidea</taxon>
        <taxon>Aphelenchoididae</taxon>
        <taxon>Bursaphelenchus</taxon>
    </lineage>
</organism>
<evidence type="ECO:0000313" key="7">
    <source>
        <dbReference type="EMBL" id="CAD5216045.1"/>
    </source>
</evidence>
<evidence type="ECO:0000313" key="8">
    <source>
        <dbReference type="EMBL" id="CAG9098600.1"/>
    </source>
</evidence>
<dbReference type="WBParaSite" id="BXY_1723400.1">
    <property type="protein sequence ID" value="BXY_1723400.1"/>
    <property type="gene ID" value="BXY_1723400"/>
</dbReference>
<dbReference type="PANTHER" id="PTHR46273:SF9">
    <property type="entry name" value="G-PROTEIN COUPLED RECEPTORS FAMILY 1 PROFILE DOMAIN-CONTAINING PROTEIN"/>
    <property type="match status" value="1"/>
</dbReference>
<evidence type="ECO:0000313" key="10">
    <source>
        <dbReference type="Proteomes" id="UP000659654"/>
    </source>
</evidence>
<feature type="transmembrane region" description="Helical" evidence="5">
    <location>
        <begin position="75"/>
        <end position="93"/>
    </location>
</feature>
<dbReference type="Gene3D" id="1.20.1070.10">
    <property type="entry name" value="Rhodopsin 7-helix transmembrane proteins"/>
    <property type="match status" value="1"/>
</dbReference>
<evidence type="ECO:0000313" key="11">
    <source>
        <dbReference type="WBParaSite" id="BXY_1723400.1"/>
    </source>
</evidence>
<dbReference type="InterPro" id="IPR019427">
    <property type="entry name" value="7TM_GPCR_serpentine_rcpt_Srw"/>
</dbReference>
<dbReference type="Proteomes" id="UP000095284">
    <property type="component" value="Unplaced"/>
</dbReference>
<sequence>MALQGMICDEELELFDLTDNATLTFLETLITISNRYGSVHKYLALCICIVGITMNILHVLVLTRPAMYKSAINRLLSFMAICDIITMTSYLIFTVRFSFMIDVHKPPVGYDFPWIIFLLGHVVCSIALHTITLYLSVATAYIRYKVLDKIGSKWMHENIAGPLFVLISITVILLCIPTFLVHSIVRIDSEEGSLYTVGLAEFSQFNTCFIFKFNLWLTGIAFKVIPCIFLMFFTLALLYKLDMSRRRRRLITSGTSLASKRSEVHSDRTTKLLVILLMVFMCTEFPQGILAILNGLFPNDIHQFVYLSLGDVLDLLSLINCNTCFILYPLISSQYRHTLKCFLRCFQEKYRSRTATFIKSENSAIRFQDDRDVLL</sequence>
<reference evidence="8" key="2">
    <citation type="submission" date="2020-08" db="EMBL/GenBank/DDBJ databases">
        <authorList>
            <person name="Kikuchi T."/>
        </authorList>
    </citation>
    <scope>NUCLEOTIDE SEQUENCE</scope>
    <source>
        <strain evidence="7">Ka4C1</strain>
    </source>
</reference>
<dbReference type="Proteomes" id="UP000659654">
    <property type="component" value="Unassembled WGS sequence"/>
</dbReference>
<dbReference type="AlphaFoldDB" id="A0A1I7SW04"/>
<dbReference type="InterPro" id="IPR017452">
    <property type="entry name" value="GPCR_Rhodpsn_7TM"/>
</dbReference>
<reference evidence="11" key="1">
    <citation type="submission" date="2016-11" db="UniProtKB">
        <authorList>
            <consortium name="WormBaseParasite"/>
        </authorList>
    </citation>
    <scope>IDENTIFICATION</scope>
</reference>
<dbReference type="Proteomes" id="UP000582659">
    <property type="component" value="Unassembled WGS sequence"/>
</dbReference>
<dbReference type="GO" id="GO:0008528">
    <property type="term" value="F:G protein-coupled peptide receptor activity"/>
    <property type="evidence" value="ECO:0007669"/>
    <property type="project" value="InterPro"/>
</dbReference>
<comment type="subcellular location">
    <subcellularLocation>
        <location evidence="1">Membrane</location>
    </subcellularLocation>
</comment>
<accession>A0A1I7SW04</accession>
<dbReference type="SUPFAM" id="SSF81321">
    <property type="entry name" value="Family A G protein-coupled receptor-like"/>
    <property type="match status" value="1"/>
</dbReference>
<evidence type="ECO:0000256" key="2">
    <source>
        <dbReference type="ARBA" id="ARBA00022692"/>
    </source>
</evidence>
<evidence type="ECO:0000313" key="9">
    <source>
        <dbReference type="Proteomes" id="UP000095284"/>
    </source>
</evidence>
<proteinExistence type="predicted"/>
<dbReference type="eggNOG" id="ENOG502RFAV">
    <property type="taxonomic scope" value="Eukaryota"/>
</dbReference>
<protein>
    <submittedName>
        <fullName evidence="7">(pine wood nematode) hypothetical protein</fullName>
    </submittedName>
    <submittedName>
        <fullName evidence="11">G_PROTEIN_RECEP_F1_2 domain-containing protein</fullName>
    </submittedName>
</protein>
<evidence type="ECO:0000256" key="3">
    <source>
        <dbReference type="ARBA" id="ARBA00022989"/>
    </source>
</evidence>
<dbReference type="Pfam" id="PF10324">
    <property type="entry name" value="7TM_GPCR_Srw"/>
    <property type="match status" value="1"/>
</dbReference>
<keyword evidence="10" id="KW-1185">Reference proteome</keyword>
<dbReference type="PANTHER" id="PTHR46273">
    <property type="entry name" value="MYOSUPPRESSIN RECEPTOR 1, ISOFORM B-RELATED"/>
    <property type="match status" value="1"/>
</dbReference>
<dbReference type="EMBL" id="CAJFDI010000002">
    <property type="protein sequence ID" value="CAD5216045.1"/>
    <property type="molecule type" value="Genomic_DNA"/>
</dbReference>
<feature type="transmembrane region" description="Helical" evidence="5">
    <location>
        <begin position="42"/>
        <end position="63"/>
    </location>
</feature>
<evidence type="ECO:0000256" key="5">
    <source>
        <dbReference type="SAM" id="Phobius"/>
    </source>
</evidence>
<dbReference type="PROSITE" id="PS50262">
    <property type="entry name" value="G_PROTEIN_RECEP_F1_2"/>
    <property type="match status" value="1"/>
</dbReference>
<keyword evidence="4 5" id="KW-0472">Membrane</keyword>
<feature type="transmembrane region" description="Helical" evidence="5">
    <location>
        <begin position="312"/>
        <end position="331"/>
    </location>
</feature>
<evidence type="ECO:0000256" key="4">
    <source>
        <dbReference type="ARBA" id="ARBA00023136"/>
    </source>
</evidence>
<keyword evidence="3 5" id="KW-1133">Transmembrane helix</keyword>
<dbReference type="CDD" id="cd14978">
    <property type="entry name" value="7tmA_FMRFamide_R-like"/>
    <property type="match status" value="1"/>
</dbReference>
<dbReference type="OrthoDB" id="5864054at2759"/>
<evidence type="ECO:0000256" key="1">
    <source>
        <dbReference type="ARBA" id="ARBA00004370"/>
    </source>
</evidence>
<evidence type="ECO:0000259" key="6">
    <source>
        <dbReference type="PROSITE" id="PS50262"/>
    </source>
</evidence>
<dbReference type="EMBL" id="CAJFCV020000002">
    <property type="protein sequence ID" value="CAG9098600.1"/>
    <property type="molecule type" value="Genomic_DNA"/>
</dbReference>
<feature type="transmembrane region" description="Helical" evidence="5">
    <location>
        <begin position="113"/>
        <end position="142"/>
    </location>
</feature>
<gene>
    <name evidence="7" type="ORF">BXYJ_LOCUS4333</name>
</gene>
<name>A0A1I7SW04_BURXY</name>
<keyword evidence="2 5" id="KW-0812">Transmembrane</keyword>
<dbReference type="InterPro" id="IPR053219">
    <property type="entry name" value="GPCR_Dmsr-1"/>
</dbReference>